<accession>A0ABQ9X3T0</accession>
<dbReference type="Gene3D" id="3.30.420.10">
    <property type="entry name" value="Ribonuclease H-like superfamily/Ribonuclease H"/>
    <property type="match status" value="1"/>
</dbReference>
<evidence type="ECO:0000313" key="3">
    <source>
        <dbReference type="Proteomes" id="UP001281761"/>
    </source>
</evidence>
<name>A0ABQ9X3T0_9EUKA</name>
<dbReference type="InterPro" id="IPR002492">
    <property type="entry name" value="Transposase_Tc1-like"/>
</dbReference>
<protein>
    <recommendedName>
        <fullName evidence="1">Transposase Tc1-like domain-containing protein</fullName>
    </recommendedName>
</protein>
<sequence>MNQVSIAEQLQKPRSTIQRFLSVHHKDPISDEALAFRPRSGRPRATTEKQDRLLRRTIEKDSSIQTDDLAQHISGDESETISECTIRRRAAEWGLFHRVERKTPVLTRSHVQKRLDFVSAHIDWTFGDWSKVQFSDESSVQCGSNHGQ</sequence>
<dbReference type="Proteomes" id="UP001281761">
    <property type="component" value="Unassembled WGS sequence"/>
</dbReference>
<gene>
    <name evidence="2" type="ORF">BLNAU_18613</name>
</gene>
<feature type="domain" description="Transposase Tc1-like" evidence="1">
    <location>
        <begin position="51"/>
        <end position="122"/>
    </location>
</feature>
<organism evidence="2 3">
    <name type="scientific">Blattamonas nauphoetae</name>
    <dbReference type="NCBI Taxonomy" id="2049346"/>
    <lineage>
        <taxon>Eukaryota</taxon>
        <taxon>Metamonada</taxon>
        <taxon>Preaxostyla</taxon>
        <taxon>Oxymonadida</taxon>
        <taxon>Blattamonas</taxon>
    </lineage>
</organism>
<reference evidence="2 3" key="1">
    <citation type="journal article" date="2022" name="bioRxiv">
        <title>Genomics of Preaxostyla Flagellates Illuminates Evolutionary Transitions and the Path Towards Mitochondrial Loss.</title>
        <authorList>
            <person name="Novak L.V.F."/>
            <person name="Treitli S.C."/>
            <person name="Pyrih J."/>
            <person name="Halakuc P."/>
            <person name="Pipaliya S.V."/>
            <person name="Vacek V."/>
            <person name="Brzon O."/>
            <person name="Soukal P."/>
            <person name="Eme L."/>
            <person name="Dacks J.B."/>
            <person name="Karnkowska A."/>
            <person name="Elias M."/>
            <person name="Hampl V."/>
        </authorList>
    </citation>
    <scope>NUCLEOTIDE SEQUENCE [LARGE SCALE GENOMIC DNA]</scope>
    <source>
        <strain evidence="2">NAU3</strain>
        <tissue evidence="2">Gut</tissue>
    </source>
</reference>
<evidence type="ECO:0000259" key="1">
    <source>
        <dbReference type="Pfam" id="PF01498"/>
    </source>
</evidence>
<evidence type="ECO:0000313" key="2">
    <source>
        <dbReference type="EMBL" id="KAK2946448.1"/>
    </source>
</evidence>
<comment type="caution">
    <text evidence="2">The sequence shown here is derived from an EMBL/GenBank/DDBJ whole genome shotgun (WGS) entry which is preliminary data.</text>
</comment>
<dbReference type="Pfam" id="PF01498">
    <property type="entry name" value="HTH_Tnp_Tc3_2"/>
    <property type="match status" value="1"/>
</dbReference>
<keyword evidence="3" id="KW-1185">Reference proteome</keyword>
<proteinExistence type="predicted"/>
<dbReference type="EMBL" id="JARBJD010000228">
    <property type="protein sequence ID" value="KAK2946448.1"/>
    <property type="molecule type" value="Genomic_DNA"/>
</dbReference>
<dbReference type="InterPro" id="IPR036397">
    <property type="entry name" value="RNaseH_sf"/>
</dbReference>